<sequence length="20" mass="2340">MPKPINCDVLTIFCEVYKLL</sequence>
<dbReference type="EMBL" id="GGEC01076538">
    <property type="protein sequence ID" value="MBX57022.1"/>
    <property type="molecule type" value="Transcribed_RNA"/>
</dbReference>
<proteinExistence type="predicted"/>
<name>A0A2P2PQI7_RHIMU</name>
<accession>A0A2P2PQI7</accession>
<evidence type="ECO:0000313" key="1">
    <source>
        <dbReference type="EMBL" id="MBX57022.1"/>
    </source>
</evidence>
<dbReference type="AlphaFoldDB" id="A0A2P2PQI7"/>
<protein>
    <submittedName>
        <fullName evidence="1">Uncharacterized protein</fullName>
    </submittedName>
</protein>
<reference evidence="1" key="1">
    <citation type="submission" date="2018-02" db="EMBL/GenBank/DDBJ databases">
        <title>Rhizophora mucronata_Transcriptome.</title>
        <authorList>
            <person name="Meera S.P."/>
            <person name="Sreeshan A."/>
            <person name="Augustine A."/>
        </authorList>
    </citation>
    <scope>NUCLEOTIDE SEQUENCE</scope>
    <source>
        <tissue evidence="1">Leaf</tissue>
    </source>
</reference>
<organism evidence="1">
    <name type="scientific">Rhizophora mucronata</name>
    <name type="common">Asiatic mangrove</name>
    <dbReference type="NCBI Taxonomy" id="61149"/>
    <lineage>
        <taxon>Eukaryota</taxon>
        <taxon>Viridiplantae</taxon>
        <taxon>Streptophyta</taxon>
        <taxon>Embryophyta</taxon>
        <taxon>Tracheophyta</taxon>
        <taxon>Spermatophyta</taxon>
        <taxon>Magnoliopsida</taxon>
        <taxon>eudicotyledons</taxon>
        <taxon>Gunneridae</taxon>
        <taxon>Pentapetalae</taxon>
        <taxon>rosids</taxon>
        <taxon>fabids</taxon>
        <taxon>Malpighiales</taxon>
        <taxon>Rhizophoraceae</taxon>
        <taxon>Rhizophora</taxon>
    </lineage>
</organism>